<comment type="caution">
    <text evidence="3">The sequence shown here is derived from an EMBL/GenBank/DDBJ whole genome shotgun (WGS) entry which is preliminary data.</text>
</comment>
<feature type="signal peptide" evidence="2">
    <location>
        <begin position="1"/>
        <end position="19"/>
    </location>
</feature>
<name>A0AA35QTI0_GEOBA</name>
<proteinExistence type="predicted"/>
<organism evidence="3 4">
    <name type="scientific">Geodia barretti</name>
    <name type="common">Barrett's horny sponge</name>
    <dbReference type="NCBI Taxonomy" id="519541"/>
    <lineage>
        <taxon>Eukaryota</taxon>
        <taxon>Metazoa</taxon>
        <taxon>Porifera</taxon>
        <taxon>Demospongiae</taxon>
        <taxon>Heteroscleromorpha</taxon>
        <taxon>Tetractinellida</taxon>
        <taxon>Astrophorina</taxon>
        <taxon>Geodiidae</taxon>
        <taxon>Geodia</taxon>
    </lineage>
</organism>
<evidence type="ECO:0000313" key="3">
    <source>
        <dbReference type="EMBL" id="CAI7990395.1"/>
    </source>
</evidence>
<feature type="region of interest" description="Disordered" evidence="1">
    <location>
        <begin position="54"/>
        <end position="98"/>
    </location>
</feature>
<feature type="compositionally biased region" description="Low complexity" evidence="1">
    <location>
        <begin position="73"/>
        <end position="88"/>
    </location>
</feature>
<feature type="chain" id="PRO_5041365651" evidence="2">
    <location>
        <begin position="20"/>
        <end position="136"/>
    </location>
</feature>
<feature type="non-terminal residue" evidence="3">
    <location>
        <position position="136"/>
    </location>
</feature>
<dbReference type="Proteomes" id="UP001174909">
    <property type="component" value="Unassembled WGS sequence"/>
</dbReference>
<gene>
    <name evidence="3" type="ORF">GBAR_LOCUS471</name>
</gene>
<keyword evidence="4" id="KW-1185">Reference proteome</keyword>
<dbReference type="AlphaFoldDB" id="A0AA35QTI0"/>
<keyword evidence="2" id="KW-0732">Signal</keyword>
<evidence type="ECO:0000313" key="4">
    <source>
        <dbReference type="Proteomes" id="UP001174909"/>
    </source>
</evidence>
<accession>A0AA35QTI0</accession>
<feature type="compositionally biased region" description="Acidic residues" evidence="1">
    <location>
        <begin position="56"/>
        <end position="65"/>
    </location>
</feature>
<evidence type="ECO:0000256" key="2">
    <source>
        <dbReference type="SAM" id="SignalP"/>
    </source>
</evidence>
<dbReference type="EMBL" id="CASHTH010000068">
    <property type="protein sequence ID" value="CAI7990395.1"/>
    <property type="molecule type" value="Genomic_DNA"/>
</dbReference>
<evidence type="ECO:0000256" key="1">
    <source>
        <dbReference type="SAM" id="MobiDB-lite"/>
    </source>
</evidence>
<reference evidence="3" key="1">
    <citation type="submission" date="2023-03" db="EMBL/GenBank/DDBJ databases">
        <authorList>
            <person name="Steffen K."/>
            <person name="Cardenas P."/>
        </authorList>
    </citation>
    <scope>NUCLEOTIDE SEQUENCE</scope>
</reference>
<sequence>KGRAVSCSFSLQLASSLLGGRLLQTNCLLGYPPALSLSTRRCLSVRAVSKILSPDATEDSTAEEETCPRQRGRAALLRSTRSRGSTSPSERRPTMASPRIATAMAFEPHYSLLYIGTKNGELRVYGQPGVEFSCYS</sequence>
<protein>
    <submittedName>
        <fullName evidence="3">Uncharacterized protein</fullName>
    </submittedName>
</protein>